<dbReference type="OrthoDB" id="3337229at2"/>
<evidence type="ECO:0000313" key="3">
    <source>
        <dbReference type="Proteomes" id="UP001165143"/>
    </source>
</evidence>
<gene>
    <name evidence="2" type="ORF">Kpho01_72970</name>
</gene>
<dbReference type="InterPro" id="IPR008868">
    <property type="entry name" value="TniB"/>
</dbReference>
<name>A0A9W6PR49_9ACTN</name>
<comment type="caution">
    <text evidence="2">The sequence shown here is derived from an EMBL/GenBank/DDBJ whole genome shotgun (WGS) entry which is preliminary data.</text>
</comment>
<feature type="region of interest" description="Disordered" evidence="1">
    <location>
        <begin position="364"/>
        <end position="386"/>
    </location>
</feature>
<evidence type="ECO:0000313" key="2">
    <source>
        <dbReference type="EMBL" id="GLW59287.1"/>
    </source>
</evidence>
<feature type="region of interest" description="Disordered" evidence="1">
    <location>
        <begin position="1"/>
        <end position="23"/>
    </location>
</feature>
<organism evidence="2 3">
    <name type="scientific">Kitasatospora phosalacinea</name>
    <dbReference type="NCBI Taxonomy" id="2065"/>
    <lineage>
        <taxon>Bacteria</taxon>
        <taxon>Bacillati</taxon>
        <taxon>Actinomycetota</taxon>
        <taxon>Actinomycetes</taxon>
        <taxon>Kitasatosporales</taxon>
        <taxon>Streptomycetaceae</taxon>
        <taxon>Kitasatospora</taxon>
    </lineage>
</organism>
<dbReference type="Pfam" id="PF05621">
    <property type="entry name" value="TniB"/>
    <property type="match status" value="1"/>
</dbReference>
<dbReference type="InterPro" id="IPR027417">
    <property type="entry name" value="P-loop_NTPase"/>
</dbReference>
<dbReference type="SUPFAM" id="SSF52540">
    <property type="entry name" value="P-loop containing nucleoside triphosphate hydrolases"/>
    <property type="match status" value="1"/>
</dbReference>
<proteinExistence type="predicted"/>
<feature type="compositionally biased region" description="Acidic residues" evidence="1">
    <location>
        <begin position="376"/>
        <end position="386"/>
    </location>
</feature>
<dbReference type="AlphaFoldDB" id="A0A9W6PR49"/>
<sequence>MTTALGFPDDDDNHFQHPGLAEPRTKEEWRAYLASEPPIKPDKLSLEMYEQLSAKEKALHNRARFAHHSALVIVRNAQMDAIHHQIRRRMLTNARQPAGARRGIVLDGPATLGKSTLVKMFAADFEHELRRDFPERFERSYRVDNHSVDYTPVVYINIPSQATPKDLSIALADYMGMAYRPGATKSAITNRVLTDLRRCGVELVIIDDAHFMNLSLKEGKVVNDHLKFIANHTAATFIYTGVDLKHSGLFLEGTGGARVTQTSGRNTLLHIRPFSVEAKPDKADWVSVIASMEAALVLYRHEPGTLKRAWKYLYERTEGNISSLAELIRESATEAVMTGAEAITRKLMEGIVINENAQTAYDISGHEEPESPGPEADGDEGEPIAG</sequence>
<dbReference type="Proteomes" id="UP001165143">
    <property type="component" value="Unassembled WGS sequence"/>
</dbReference>
<dbReference type="Gene3D" id="3.40.50.300">
    <property type="entry name" value="P-loop containing nucleotide triphosphate hydrolases"/>
    <property type="match status" value="1"/>
</dbReference>
<evidence type="ECO:0000256" key="1">
    <source>
        <dbReference type="SAM" id="MobiDB-lite"/>
    </source>
</evidence>
<dbReference type="EMBL" id="BSRX01000074">
    <property type="protein sequence ID" value="GLW59287.1"/>
    <property type="molecule type" value="Genomic_DNA"/>
</dbReference>
<reference evidence="2" key="1">
    <citation type="submission" date="2023-02" db="EMBL/GenBank/DDBJ databases">
        <title>Kitasatospora phosalacinea NBRC 14362.</title>
        <authorList>
            <person name="Ichikawa N."/>
            <person name="Sato H."/>
            <person name="Tonouchi N."/>
        </authorList>
    </citation>
    <scope>NUCLEOTIDE SEQUENCE</scope>
    <source>
        <strain evidence="2">NBRC 14362</strain>
    </source>
</reference>
<protein>
    <recommendedName>
        <fullName evidence="4">AAA+ ATPase domain-containing protein</fullName>
    </recommendedName>
</protein>
<accession>A0A9W6PR49</accession>
<evidence type="ECO:0008006" key="4">
    <source>
        <dbReference type="Google" id="ProtNLM"/>
    </source>
</evidence>
<dbReference type="RefSeq" id="WP_051778458.1">
    <property type="nucleotide sequence ID" value="NZ_BSRX01000074.1"/>
</dbReference>